<dbReference type="Proteomes" id="UP001634393">
    <property type="component" value="Unassembled WGS sequence"/>
</dbReference>
<keyword evidence="2" id="KW-1185">Reference proteome</keyword>
<dbReference type="EMBL" id="JBJXBP010000006">
    <property type="protein sequence ID" value="KAL3825729.1"/>
    <property type="molecule type" value="Genomic_DNA"/>
</dbReference>
<name>A0ABD3SMB4_9LAMI</name>
<organism evidence="1 2">
    <name type="scientific">Penstemon smallii</name>
    <dbReference type="NCBI Taxonomy" id="265156"/>
    <lineage>
        <taxon>Eukaryota</taxon>
        <taxon>Viridiplantae</taxon>
        <taxon>Streptophyta</taxon>
        <taxon>Embryophyta</taxon>
        <taxon>Tracheophyta</taxon>
        <taxon>Spermatophyta</taxon>
        <taxon>Magnoliopsida</taxon>
        <taxon>eudicotyledons</taxon>
        <taxon>Gunneridae</taxon>
        <taxon>Pentapetalae</taxon>
        <taxon>asterids</taxon>
        <taxon>lamiids</taxon>
        <taxon>Lamiales</taxon>
        <taxon>Plantaginaceae</taxon>
        <taxon>Cheloneae</taxon>
        <taxon>Penstemon</taxon>
    </lineage>
</organism>
<reference evidence="1 2" key="1">
    <citation type="submission" date="2024-12" db="EMBL/GenBank/DDBJ databases">
        <title>The unique morphological basis and parallel evolutionary history of personate flowers in Penstemon.</title>
        <authorList>
            <person name="Depatie T.H."/>
            <person name="Wessinger C.A."/>
        </authorList>
    </citation>
    <scope>NUCLEOTIDE SEQUENCE [LARGE SCALE GENOMIC DNA]</scope>
    <source>
        <strain evidence="1">WTNN_2</strain>
        <tissue evidence="1">Leaf</tissue>
    </source>
</reference>
<gene>
    <name evidence="1" type="ORF">ACJIZ3_021758</name>
</gene>
<protein>
    <submittedName>
        <fullName evidence="1">Uncharacterized protein</fullName>
    </submittedName>
</protein>
<evidence type="ECO:0000313" key="1">
    <source>
        <dbReference type="EMBL" id="KAL3825729.1"/>
    </source>
</evidence>
<comment type="caution">
    <text evidence="1">The sequence shown here is derived from an EMBL/GenBank/DDBJ whole genome shotgun (WGS) entry which is preliminary data.</text>
</comment>
<proteinExistence type="predicted"/>
<sequence>MTYIRHLGHPTSIMDVASGLVEYRSDSSCWFNSEDTHELGGDVGETVSDRVGDSTRGWFTLGGDKFSLRSSLAEVMM</sequence>
<accession>A0ABD3SMB4</accession>
<dbReference type="AlphaFoldDB" id="A0ABD3SMB4"/>
<evidence type="ECO:0000313" key="2">
    <source>
        <dbReference type="Proteomes" id="UP001634393"/>
    </source>
</evidence>